<dbReference type="SUPFAM" id="SSF57701">
    <property type="entry name" value="Zn2/Cys6 DNA-binding domain"/>
    <property type="match status" value="1"/>
</dbReference>
<evidence type="ECO:0000256" key="2">
    <source>
        <dbReference type="ARBA" id="ARBA00023015"/>
    </source>
</evidence>
<keyword evidence="9" id="KW-1185">Reference proteome</keyword>
<keyword evidence="4" id="KW-0804">Transcription</keyword>
<gene>
    <name evidence="8" type="ORF">AARAC_006087</name>
</gene>
<feature type="region of interest" description="Disordered" evidence="6">
    <location>
        <begin position="1"/>
        <end position="26"/>
    </location>
</feature>
<evidence type="ECO:0000256" key="1">
    <source>
        <dbReference type="ARBA" id="ARBA00022723"/>
    </source>
</evidence>
<dbReference type="Pfam" id="PF00172">
    <property type="entry name" value="Zn_clus"/>
    <property type="match status" value="1"/>
</dbReference>
<evidence type="ECO:0000313" key="8">
    <source>
        <dbReference type="EMBL" id="PIG81026.1"/>
    </source>
</evidence>
<feature type="compositionally biased region" description="Basic and acidic residues" evidence="6">
    <location>
        <begin position="79"/>
        <end position="107"/>
    </location>
</feature>
<dbReference type="AlphaFoldDB" id="A0A2G7FKD6"/>
<feature type="region of interest" description="Disordered" evidence="6">
    <location>
        <begin position="78"/>
        <end position="127"/>
    </location>
</feature>
<evidence type="ECO:0000256" key="3">
    <source>
        <dbReference type="ARBA" id="ARBA00023125"/>
    </source>
</evidence>
<dbReference type="SMART" id="SM00066">
    <property type="entry name" value="GAL4"/>
    <property type="match status" value="1"/>
</dbReference>
<protein>
    <recommendedName>
        <fullName evidence="7">Zn(2)-C6 fungal-type domain-containing protein</fullName>
    </recommendedName>
</protein>
<evidence type="ECO:0000313" key="9">
    <source>
        <dbReference type="Proteomes" id="UP000231358"/>
    </source>
</evidence>
<dbReference type="GO" id="GO:0009893">
    <property type="term" value="P:positive regulation of metabolic process"/>
    <property type="evidence" value="ECO:0007669"/>
    <property type="project" value="UniProtKB-ARBA"/>
</dbReference>
<dbReference type="CDD" id="cd00067">
    <property type="entry name" value="GAL4"/>
    <property type="match status" value="1"/>
</dbReference>
<feature type="region of interest" description="Disordered" evidence="6">
    <location>
        <begin position="592"/>
        <end position="612"/>
    </location>
</feature>
<dbReference type="PANTHER" id="PTHR47425:SF2">
    <property type="entry name" value="FARB-RELATED"/>
    <property type="match status" value="1"/>
</dbReference>
<dbReference type="Proteomes" id="UP000231358">
    <property type="component" value="Unassembled WGS sequence"/>
</dbReference>
<evidence type="ECO:0000256" key="4">
    <source>
        <dbReference type="ARBA" id="ARBA00023163"/>
    </source>
</evidence>
<dbReference type="InterPro" id="IPR001138">
    <property type="entry name" value="Zn2Cys6_DnaBD"/>
</dbReference>
<comment type="caution">
    <text evidence="8">The sequence shown here is derived from an EMBL/GenBank/DDBJ whole genome shotgun (WGS) entry which is preliminary data.</text>
</comment>
<keyword evidence="5" id="KW-0539">Nucleus</keyword>
<name>A0A2G7FKD6_9EURO</name>
<dbReference type="GO" id="GO:0006351">
    <property type="term" value="P:DNA-templated transcription"/>
    <property type="evidence" value="ECO:0007669"/>
    <property type="project" value="InterPro"/>
</dbReference>
<proteinExistence type="predicted"/>
<reference evidence="8 9" key="1">
    <citation type="submission" date="2017-05" db="EMBL/GenBank/DDBJ databases">
        <title>Genome sequence for an aflatoxigenic pathogen of Argentinian peanut, Aspergillus arachidicola.</title>
        <authorList>
            <person name="Moore G."/>
            <person name="Beltz S.B."/>
            <person name="Mack B.M."/>
        </authorList>
    </citation>
    <scope>NUCLEOTIDE SEQUENCE [LARGE SCALE GENOMIC DNA]</scope>
    <source>
        <strain evidence="8 9">CBS 117610</strain>
    </source>
</reference>
<evidence type="ECO:0000256" key="6">
    <source>
        <dbReference type="SAM" id="MobiDB-lite"/>
    </source>
</evidence>
<sequence>MSTHLLPNSPRQVVDGSADVTHGQRTRRTRRAALACQHCRRRKVRCNLAIEGPPCVNCRLDGWACVLPPRKLPRCLAPKQERDNDRSLESRLEDGSQDTHDTREQGRDNNAVCLKPAPRQIPNSSSGESIASTLVPFAYYPYLTVPNLHRLPPSDIAYLDSQKCFNVPSGEFLETLISHYFLYVHPCLPVINEAEFWAMFRQRERGKPFSLLVFQAMLFVASSYLPVEYVKRSGAQSIISLRDTFYKRAKSQLIYDFNLEDDQLRLCQAAILLTYRCCSTDQLSNTMWLALGIQHARAVNAHAYYRYPVNERTTRVKLKRLWWCLILRDRLLSLGVRRSLQIHPSHFDVASHPPLVCEDLEDEVHSSEVYDATTKKKLIEILTSQCHFAAAVTLLLMTIYPPADPQNLEHALALISARTDDLRERLLYWESKHMIQVSPSDSRWHHSVVFYCQLTSLYYQSARLVLYQYISFCLSAQKNGDSATQDLEASELDLMDALTTVNERVKRFVIDGTTGQLPIGVVAYTVAPQILLNVNLRLSRNDIDRHRQEQLLRFYTEISRLYSIRYDVAYISAWIRDIVRVFDVSVSRCGLGPSKQRDQPSDGPSQSALSTADQYPKGGLSELLSRKPAVYFELVAVVDYSISTGRGALEAPGSFTTIPSIESLPRDQEPNPPKSLPVADSNSEEAVANEPLSWSEMESLQEVLSGECDFFSLDGMWPVPVSTAGTASMSSDNEGIQMNDTPYFQESSTFTDSLWRDLGLCGE</sequence>
<dbReference type="PANTHER" id="PTHR47425">
    <property type="entry name" value="FARB-RELATED"/>
    <property type="match status" value="1"/>
</dbReference>
<dbReference type="CDD" id="cd12148">
    <property type="entry name" value="fungal_TF_MHR"/>
    <property type="match status" value="1"/>
</dbReference>
<feature type="compositionally biased region" description="Polar residues" evidence="6">
    <location>
        <begin position="1"/>
        <end position="11"/>
    </location>
</feature>
<feature type="region of interest" description="Disordered" evidence="6">
    <location>
        <begin position="659"/>
        <end position="691"/>
    </location>
</feature>
<keyword evidence="1" id="KW-0479">Metal-binding</keyword>
<keyword evidence="2" id="KW-0805">Transcription regulation</keyword>
<accession>A0A2G7FKD6</accession>
<dbReference type="GO" id="GO:0000981">
    <property type="term" value="F:DNA-binding transcription factor activity, RNA polymerase II-specific"/>
    <property type="evidence" value="ECO:0007669"/>
    <property type="project" value="InterPro"/>
</dbReference>
<dbReference type="InterPro" id="IPR036864">
    <property type="entry name" value="Zn2-C6_fun-type_DNA-bd_sf"/>
</dbReference>
<feature type="domain" description="Zn(2)-C6 fungal-type" evidence="7">
    <location>
        <begin position="35"/>
        <end position="67"/>
    </location>
</feature>
<keyword evidence="3" id="KW-0238">DNA-binding</keyword>
<dbReference type="GO" id="GO:0008270">
    <property type="term" value="F:zinc ion binding"/>
    <property type="evidence" value="ECO:0007669"/>
    <property type="project" value="InterPro"/>
</dbReference>
<dbReference type="GO" id="GO:0003677">
    <property type="term" value="F:DNA binding"/>
    <property type="evidence" value="ECO:0007669"/>
    <property type="project" value="UniProtKB-KW"/>
</dbReference>
<dbReference type="Pfam" id="PF04082">
    <property type="entry name" value="Fungal_trans"/>
    <property type="match status" value="1"/>
</dbReference>
<feature type="compositionally biased region" description="Polar residues" evidence="6">
    <location>
        <begin position="602"/>
        <end position="612"/>
    </location>
</feature>
<dbReference type="InterPro" id="IPR007219">
    <property type="entry name" value="XnlR_reg_dom"/>
</dbReference>
<organism evidence="8 9">
    <name type="scientific">Aspergillus arachidicola</name>
    <dbReference type="NCBI Taxonomy" id="656916"/>
    <lineage>
        <taxon>Eukaryota</taxon>
        <taxon>Fungi</taxon>
        <taxon>Dikarya</taxon>
        <taxon>Ascomycota</taxon>
        <taxon>Pezizomycotina</taxon>
        <taxon>Eurotiomycetes</taxon>
        <taxon>Eurotiomycetidae</taxon>
        <taxon>Eurotiales</taxon>
        <taxon>Aspergillaceae</taxon>
        <taxon>Aspergillus</taxon>
        <taxon>Aspergillus subgen. Circumdati</taxon>
    </lineage>
</organism>
<dbReference type="PROSITE" id="PS00463">
    <property type="entry name" value="ZN2_CY6_FUNGAL_1"/>
    <property type="match status" value="1"/>
</dbReference>
<dbReference type="InterPro" id="IPR052761">
    <property type="entry name" value="Fungal_Detox/Toxin_TFs"/>
</dbReference>
<evidence type="ECO:0000259" key="7">
    <source>
        <dbReference type="PROSITE" id="PS50048"/>
    </source>
</evidence>
<evidence type="ECO:0000256" key="5">
    <source>
        <dbReference type="ARBA" id="ARBA00023242"/>
    </source>
</evidence>
<dbReference type="Gene3D" id="4.10.240.10">
    <property type="entry name" value="Zn(2)-C6 fungal-type DNA-binding domain"/>
    <property type="match status" value="1"/>
</dbReference>
<dbReference type="EMBL" id="NEXV01000582">
    <property type="protein sequence ID" value="PIG81026.1"/>
    <property type="molecule type" value="Genomic_DNA"/>
</dbReference>
<dbReference type="PROSITE" id="PS50048">
    <property type="entry name" value="ZN2_CY6_FUNGAL_2"/>
    <property type="match status" value="1"/>
</dbReference>
<dbReference type="STRING" id="656916.A0A2G7FKD6"/>